<protein>
    <submittedName>
        <fullName evidence="2">Putative phage-type endonuclease</fullName>
    </submittedName>
</protein>
<dbReference type="RefSeq" id="WP_104005872.1">
    <property type="nucleotide sequence ID" value="NZ_FNVQ01000009.1"/>
</dbReference>
<evidence type="ECO:0000313" key="3">
    <source>
        <dbReference type="Proteomes" id="UP000236745"/>
    </source>
</evidence>
<dbReference type="Gene3D" id="3.90.320.10">
    <property type="match status" value="1"/>
</dbReference>
<dbReference type="NCBIfam" id="TIGR03033">
    <property type="entry name" value="phage_rel_nuc"/>
    <property type="match status" value="1"/>
</dbReference>
<keyword evidence="2" id="KW-0540">Nuclease</keyword>
<evidence type="ECO:0000313" key="2">
    <source>
        <dbReference type="EMBL" id="SEG88392.1"/>
    </source>
</evidence>
<accession>A0A1H6DSM7</accession>
<reference evidence="2 3" key="1">
    <citation type="submission" date="2016-10" db="EMBL/GenBank/DDBJ databases">
        <authorList>
            <person name="de Groot N.N."/>
        </authorList>
    </citation>
    <scope>NUCLEOTIDE SEQUENCE [LARGE SCALE GENOMIC DNA]</scope>
    <source>
        <strain evidence="2 3">DSM 22012</strain>
    </source>
</reference>
<gene>
    <name evidence="2" type="ORF">SAMN05444390_10973</name>
</gene>
<dbReference type="GO" id="GO:0004519">
    <property type="term" value="F:endonuclease activity"/>
    <property type="evidence" value="ECO:0007669"/>
    <property type="project" value="UniProtKB-KW"/>
</dbReference>
<dbReference type="InterPro" id="IPR017482">
    <property type="entry name" value="Lambda-type_endonuclease"/>
</dbReference>
<keyword evidence="3" id="KW-1185">Reference proteome</keyword>
<dbReference type="InterPro" id="IPR011604">
    <property type="entry name" value="PDDEXK-like_dom_sf"/>
</dbReference>
<dbReference type="Proteomes" id="UP000236745">
    <property type="component" value="Unassembled WGS sequence"/>
</dbReference>
<organism evidence="2 3">
    <name type="scientific">Marinobacterium lutimaris</name>
    <dbReference type="NCBI Taxonomy" id="568106"/>
    <lineage>
        <taxon>Bacteria</taxon>
        <taxon>Pseudomonadati</taxon>
        <taxon>Pseudomonadota</taxon>
        <taxon>Gammaproteobacteria</taxon>
        <taxon>Oceanospirillales</taxon>
        <taxon>Oceanospirillaceae</taxon>
        <taxon>Marinobacterium</taxon>
    </lineage>
</organism>
<dbReference type="InterPro" id="IPR019080">
    <property type="entry name" value="YqaJ_viral_recombinase"/>
</dbReference>
<dbReference type="AlphaFoldDB" id="A0A1H6DSM7"/>
<name>A0A1H6DSM7_9GAMM</name>
<dbReference type="OrthoDB" id="9135654at2"/>
<evidence type="ECO:0000259" key="1">
    <source>
        <dbReference type="Pfam" id="PF09588"/>
    </source>
</evidence>
<keyword evidence="2" id="KW-0378">Hydrolase</keyword>
<dbReference type="InterPro" id="IPR011335">
    <property type="entry name" value="Restrct_endonuc-II-like"/>
</dbReference>
<proteinExistence type="predicted"/>
<dbReference type="Pfam" id="PF09588">
    <property type="entry name" value="YqaJ"/>
    <property type="match status" value="1"/>
</dbReference>
<feature type="domain" description="YqaJ viral recombinase" evidence="1">
    <location>
        <begin position="13"/>
        <end position="146"/>
    </location>
</feature>
<keyword evidence="2" id="KW-0255">Endonuclease</keyword>
<sequence length="331" mass="37954">MKIVNLTQGTQAWLDWRAQGVSASDMPTIMGKNPYKTAYQLWLEKTGRANPPDLSNNPNVQRGNRLEPLAREFCEDRDNEILLPVCAEDDELPILRASFDGLSSGGIPYEFKAPTENRFAELQDVGTESATYEMYAWQVKTQSFVAQSKKGLLFFYMEDERHLEFTIELTAEDMEAIDMAARQFWDCIQNDTPPPLDPERDVYIPKSGEDQFRWETFAEQWRENQEQFKALEEQMAPLKKSQDELKKAMCDMMGDFQSTDYAGVKVTRFTRQGSIDYAKYCKELGIGTDVLEPYRKKPTWQSRVTLSADELLNAEAIGNQSMPADQGGKYF</sequence>
<dbReference type="SUPFAM" id="SSF52980">
    <property type="entry name" value="Restriction endonuclease-like"/>
    <property type="match status" value="1"/>
</dbReference>
<dbReference type="EMBL" id="FNVQ01000009">
    <property type="protein sequence ID" value="SEG88392.1"/>
    <property type="molecule type" value="Genomic_DNA"/>
</dbReference>